<evidence type="ECO:0000259" key="6">
    <source>
        <dbReference type="PROSITE" id="PS51044"/>
    </source>
</evidence>
<dbReference type="GO" id="GO:0000785">
    <property type="term" value="C:chromatin"/>
    <property type="evidence" value="ECO:0007669"/>
    <property type="project" value="TreeGrafter"/>
</dbReference>
<organism evidence="7 8">
    <name type="scientific">Thamnidium elegans</name>
    <dbReference type="NCBI Taxonomy" id="101142"/>
    <lineage>
        <taxon>Eukaryota</taxon>
        <taxon>Fungi</taxon>
        <taxon>Fungi incertae sedis</taxon>
        <taxon>Mucoromycota</taxon>
        <taxon>Mucoromycotina</taxon>
        <taxon>Mucoromycetes</taxon>
        <taxon>Mucorales</taxon>
        <taxon>Mucorineae</taxon>
        <taxon>Mucoraceae</taxon>
        <taxon>Thamnidium</taxon>
    </lineage>
</organism>
<dbReference type="InterPro" id="IPR004181">
    <property type="entry name" value="Znf_MIZ"/>
</dbReference>
<feature type="compositionally biased region" description="Acidic residues" evidence="5">
    <location>
        <begin position="309"/>
        <end position="324"/>
    </location>
</feature>
<gene>
    <name evidence="7" type="ORF">INT48_004335</name>
</gene>
<evidence type="ECO:0000256" key="5">
    <source>
        <dbReference type="SAM" id="MobiDB-lite"/>
    </source>
</evidence>
<dbReference type="GO" id="GO:0061665">
    <property type="term" value="F:SUMO ligase activity"/>
    <property type="evidence" value="ECO:0007669"/>
    <property type="project" value="TreeGrafter"/>
</dbReference>
<dbReference type="Pfam" id="PF25527">
    <property type="entry name" value="GBD-like_ZMIZ1_ZMIZ2"/>
    <property type="match status" value="1"/>
</dbReference>
<keyword evidence="1" id="KW-0479">Metal-binding</keyword>
<dbReference type="InterPro" id="IPR057847">
    <property type="entry name" value="ZMIZ1/ZMIZ2_GBD-like"/>
</dbReference>
<evidence type="ECO:0000256" key="3">
    <source>
        <dbReference type="ARBA" id="ARBA00022833"/>
    </source>
</evidence>
<proteinExistence type="predicted"/>
<evidence type="ECO:0000256" key="2">
    <source>
        <dbReference type="ARBA" id="ARBA00022771"/>
    </source>
</evidence>
<dbReference type="Gene3D" id="3.30.40.10">
    <property type="entry name" value="Zinc/RING finger domain, C3HC4 (zinc finger)"/>
    <property type="match status" value="1"/>
</dbReference>
<evidence type="ECO:0000256" key="1">
    <source>
        <dbReference type="ARBA" id="ARBA00022723"/>
    </source>
</evidence>
<evidence type="ECO:0000313" key="7">
    <source>
        <dbReference type="EMBL" id="KAG2236005.1"/>
    </source>
</evidence>
<dbReference type="GO" id="GO:0016925">
    <property type="term" value="P:protein sumoylation"/>
    <property type="evidence" value="ECO:0007669"/>
    <property type="project" value="TreeGrafter"/>
</dbReference>
<dbReference type="GO" id="GO:0008270">
    <property type="term" value="F:zinc ion binding"/>
    <property type="evidence" value="ECO:0007669"/>
    <property type="project" value="UniProtKB-KW"/>
</dbReference>
<sequence length="338" mass="39074">SPKAVTTPIVYHRPLHLPTIHQQVIKKALDPEKDKVRFRFSNEYAVKPFRLVHDQTITTKTFFLPRVEFDLLSLTEDILIERDDRFPIGFVFTSWYQDSVERKCDWPQTLKVELNGKSIPLQKKSKNFNGSGPPYVGKDYPFDLTRLLRLGENTIRIHQVGCACVYKRFSINAAKRMIEASTIKIEETERMIRNFLGSMEDGDDDDIVILQRSVKLSLKCPISLKKFKTPTRGKNCKHLDCFDLVPYLLINESSNPQWSCPCCNKPTYPDELARDLLIESLLKKLPKNVVEIEFEKGHKDYKITKVDDPDTDDEKYDDGDDISDDASINVERCEEVLP</sequence>
<feature type="region of interest" description="Disordered" evidence="5">
    <location>
        <begin position="303"/>
        <end position="324"/>
    </location>
</feature>
<dbReference type="PANTHER" id="PTHR10782:SF4">
    <property type="entry name" value="TONALLI, ISOFORM E"/>
    <property type="match status" value="1"/>
</dbReference>
<dbReference type="EMBL" id="JAEPRE010000024">
    <property type="protein sequence ID" value="KAG2236005.1"/>
    <property type="molecule type" value="Genomic_DNA"/>
</dbReference>
<feature type="domain" description="SP-RING-type" evidence="6">
    <location>
        <begin position="203"/>
        <end position="291"/>
    </location>
</feature>
<protein>
    <recommendedName>
        <fullName evidence="6">SP-RING-type domain-containing protein</fullName>
    </recommendedName>
</protein>
<evidence type="ECO:0000256" key="4">
    <source>
        <dbReference type="PROSITE-ProRule" id="PRU00452"/>
    </source>
</evidence>
<dbReference type="InterPro" id="IPR013083">
    <property type="entry name" value="Znf_RING/FYVE/PHD"/>
</dbReference>
<feature type="non-terminal residue" evidence="7">
    <location>
        <position position="1"/>
    </location>
</feature>
<reference evidence="7" key="1">
    <citation type="submission" date="2021-01" db="EMBL/GenBank/DDBJ databases">
        <title>Metabolic potential, ecology and presence of endohyphal bacteria is reflected in genomic diversity of Mucoromycotina.</title>
        <authorList>
            <person name="Muszewska A."/>
            <person name="Okrasinska A."/>
            <person name="Steczkiewicz K."/>
            <person name="Drgas O."/>
            <person name="Orlowska M."/>
            <person name="Perlinska-Lenart U."/>
            <person name="Aleksandrzak-Piekarczyk T."/>
            <person name="Szatraj K."/>
            <person name="Zielenkiewicz U."/>
            <person name="Pilsyk S."/>
            <person name="Malc E."/>
            <person name="Mieczkowski P."/>
            <person name="Kruszewska J.S."/>
            <person name="Biernat P."/>
            <person name="Pawlowska J."/>
        </authorList>
    </citation>
    <scope>NUCLEOTIDE SEQUENCE</scope>
    <source>
        <strain evidence="7">WA0000018081</strain>
    </source>
</reference>
<dbReference type="AlphaFoldDB" id="A0A8H7STG1"/>
<dbReference type="PROSITE" id="PS51044">
    <property type="entry name" value="ZF_SP_RING"/>
    <property type="match status" value="1"/>
</dbReference>
<feature type="non-terminal residue" evidence="7">
    <location>
        <position position="338"/>
    </location>
</feature>
<keyword evidence="8" id="KW-1185">Reference proteome</keyword>
<accession>A0A8H7STG1</accession>
<comment type="caution">
    <text evidence="7">The sequence shown here is derived from an EMBL/GenBank/DDBJ whole genome shotgun (WGS) entry which is preliminary data.</text>
</comment>
<dbReference type="Proteomes" id="UP000613177">
    <property type="component" value="Unassembled WGS sequence"/>
</dbReference>
<dbReference type="CDD" id="cd16650">
    <property type="entry name" value="SP-RING_PIAS-like"/>
    <property type="match status" value="1"/>
</dbReference>
<dbReference type="Pfam" id="PF02891">
    <property type="entry name" value="zf-MIZ"/>
    <property type="match status" value="1"/>
</dbReference>
<evidence type="ECO:0000313" key="8">
    <source>
        <dbReference type="Proteomes" id="UP000613177"/>
    </source>
</evidence>
<name>A0A8H7STG1_9FUNG</name>
<keyword evidence="3" id="KW-0862">Zinc</keyword>
<keyword evidence="2 4" id="KW-0863">Zinc-finger</keyword>
<dbReference type="SUPFAM" id="SSF57850">
    <property type="entry name" value="RING/U-box"/>
    <property type="match status" value="1"/>
</dbReference>
<dbReference type="PANTHER" id="PTHR10782">
    <property type="entry name" value="ZINC FINGER MIZ DOMAIN-CONTAINING PROTEIN"/>
    <property type="match status" value="1"/>
</dbReference>